<keyword evidence="2" id="KW-1185">Reference proteome</keyword>
<gene>
    <name evidence="1" type="ORF">L2E82_35263</name>
</gene>
<sequence length="127" mass="14701">MSDKFVTLFDDVKKYMDGVFSEKQSLKDTNILHIRLLPVTLRNISNSVRVPFKLLSLHKMQINYSLNVANSVGSSNRAPILIPTEYNGWASRMRNYLRRQERISGALSRRDLMSQSTSTEPIRQREL</sequence>
<evidence type="ECO:0000313" key="2">
    <source>
        <dbReference type="Proteomes" id="UP001055811"/>
    </source>
</evidence>
<accession>A0ACB9BNT7</accession>
<organism evidence="1 2">
    <name type="scientific">Cichorium intybus</name>
    <name type="common">Chicory</name>
    <dbReference type="NCBI Taxonomy" id="13427"/>
    <lineage>
        <taxon>Eukaryota</taxon>
        <taxon>Viridiplantae</taxon>
        <taxon>Streptophyta</taxon>
        <taxon>Embryophyta</taxon>
        <taxon>Tracheophyta</taxon>
        <taxon>Spermatophyta</taxon>
        <taxon>Magnoliopsida</taxon>
        <taxon>eudicotyledons</taxon>
        <taxon>Gunneridae</taxon>
        <taxon>Pentapetalae</taxon>
        <taxon>asterids</taxon>
        <taxon>campanulids</taxon>
        <taxon>Asterales</taxon>
        <taxon>Asteraceae</taxon>
        <taxon>Cichorioideae</taxon>
        <taxon>Cichorieae</taxon>
        <taxon>Cichoriinae</taxon>
        <taxon>Cichorium</taxon>
    </lineage>
</organism>
<proteinExistence type="predicted"/>
<protein>
    <submittedName>
        <fullName evidence="1">Uncharacterized protein</fullName>
    </submittedName>
</protein>
<dbReference type="EMBL" id="CM042014">
    <property type="protein sequence ID" value="KAI3723579.1"/>
    <property type="molecule type" value="Genomic_DNA"/>
</dbReference>
<dbReference type="Proteomes" id="UP001055811">
    <property type="component" value="Linkage Group LG06"/>
</dbReference>
<reference evidence="2" key="1">
    <citation type="journal article" date="2022" name="Mol. Ecol. Resour.">
        <title>The genomes of chicory, endive, great burdock and yacon provide insights into Asteraceae palaeo-polyploidization history and plant inulin production.</title>
        <authorList>
            <person name="Fan W."/>
            <person name="Wang S."/>
            <person name="Wang H."/>
            <person name="Wang A."/>
            <person name="Jiang F."/>
            <person name="Liu H."/>
            <person name="Zhao H."/>
            <person name="Xu D."/>
            <person name="Zhang Y."/>
        </authorList>
    </citation>
    <scope>NUCLEOTIDE SEQUENCE [LARGE SCALE GENOMIC DNA]</scope>
    <source>
        <strain evidence="2">cv. Punajuju</strain>
    </source>
</reference>
<comment type="caution">
    <text evidence="1">The sequence shown here is derived from an EMBL/GenBank/DDBJ whole genome shotgun (WGS) entry which is preliminary data.</text>
</comment>
<name>A0ACB9BNT7_CICIN</name>
<reference evidence="1 2" key="2">
    <citation type="journal article" date="2022" name="Mol. Ecol. Resour.">
        <title>The genomes of chicory, endive, great burdock and yacon provide insights into Asteraceae paleo-polyploidization history and plant inulin production.</title>
        <authorList>
            <person name="Fan W."/>
            <person name="Wang S."/>
            <person name="Wang H."/>
            <person name="Wang A."/>
            <person name="Jiang F."/>
            <person name="Liu H."/>
            <person name="Zhao H."/>
            <person name="Xu D."/>
            <person name="Zhang Y."/>
        </authorList>
    </citation>
    <scope>NUCLEOTIDE SEQUENCE [LARGE SCALE GENOMIC DNA]</scope>
    <source>
        <strain evidence="2">cv. Punajuju</strain>
        <tissue evidence="1">Leaves</tissue>
    </source>
</reference>
<evidence type="ECO:0000313" key="1">
    <source>
        <dbReference type="EMBL" id="KAI3723579.1"/>
    </source>
</evidence>